<evidence type="ECO:0000256" key="2">
    <source>
        <dbReference type="ARBA" id="ARBA00010102"/>
    </source>
</evidence>
<gene>
    <name evidence="13" type="ORF">GJ744_008695</name>
</gene>
<evidence type="ECO:0000256" key="1">
    <source>
        <dbReference type="ARBA" id="ARBA00004567"/>
    </source>
</evidence>
<accession>A0A8H7AGR3</accession>
<dbReference type="PANTHER" id="PTHR11024:SF3">
    <property type="entry name" value="NUCLEOPORIN SEH1"/>
    <property type="match status" value="1"/>
</dbReference>
<feature type="compositionally biased region" description="Polar residues" evidence="12">
    <location>
        <begin position="286"/>
        <end position="313"/>
    </location>
</feature>
<dbReference type="OrthoDB" id="5566198at2759"/>
<evidence type="ECO:0000256" key="3">
    <source>
        <dbReference type="ARBA" id="ARBA00022448"/>
    </source>
</evidence>
<dbReference type="Gene3D" id="2.130.10.10">
    <property type="entry name" value="YVTN repeat-like/Quinoprotein amine dehydrogenase"/>
    <property type="match status" value="1"/>
</dbReference>
<comment type="subcellular location">
    <subcellularLocation>
        <location evidence="1">Nucleus</location>
        <location evidence="1">Nuclear pore complex</location>
    </subcellularLocation>
</comment>
<dbReference type="EMBL" id="JAACFV010000049">
    <property type="protein sequence ID" value="KAF7508818.1"/>
    <property type="molecule type" value="Genomic_DNA"/>
</dbReference>
<dbReference type="Proteomes" id="UP000606974">
    <property type="component" value="Unassembled WGS sequence"/>
</dbReference>
<evidence type="ECO:0000256" key="7">
    <source>
        <dbReference type="ARBA" id="ARBA00022927"/>
    </source>
</evidence>
<protein>
    <recommendedName>
        <fullName evidence="15">Nucleoporin SEH1</fullName>
    </recommendedName>
</protein>
<comment type="caution">
    <text evidence="13">The sequence shown here is derived from an EMBL/GenBank/DDBJ whole genome shotgun (WGS) entry which is preliminary data.</text>
</comment>
<dbReference type="AlphaFoldDB" id="A0A8H7AGR3"/>
<dbReference type="GO" id="GO:0051028">
    <property type="term" value="P:mRNA transport"/>
    <property type="evidence" value="ECO:0007669"/>
    <property type="project" value="UniProtKB-KW"/>
</dbReference>
<feature type="region of interest" description="Disordered" evidence="12">
    <location>
        <begin position="286"/>
        <end position="324"/>
    </location>
</feature>
<evidence type="ECO:0000256" key="5">
    <source>
        <dbReference type="ARBA" id="ARBA00022737"/>
    </source>
</evidence>
<dbReference type="PROSITE" id="PS50294">
    <property type="entry name" value="WD_REPEATS_REGION"/>
    <property type="match status" value="1"/>
</dbReference>
<evidence type="ECO:0000256" key="8">
    <source>
        <dbReference type="ARBA" id="ARBA00023010"/>
    </source>
</evidence>
<evidence type="ECO:0000313" key="14">
    <source>
        <dbReference type="Proteomes" id="UP000606974"/>
    </source>
</evidence>
<dbReference type="InterPro" id="IPR015943">
    <property type="entry name" value="WD40/YVTN_repeat-like_dom_sf"/>
</dbReference>
<dbReference type="InterPro" id="IPR037363">
    <property type="entry name" value="Sec13/Seh1_fam"/>
</dbReference>
<evidence type="ECO:0000256" key="4">
    <source>
        <dbReference type="ARBA" id="ARBA00022574"/>
    </source>
</evidence>
<dbReference type="GO" id="GO:0034198">
    <property type="term" value="P:cellular response to amino acid starvation"/>
    <property type="evidence" value="ECO:0007669"/>
    <property type="project" value="TreeGrafter"/>
</dbReference>
<keyword evidence="8" id="KW-0811">Translocation</keyword>
<dbReference type="PANTHER" id="PTHR11024">
    <property type="entry name" value="NUCLEAR PORE COMPLEX PROTEIN SEC13 / SEH1 FAMILY MEMBER"/>
    <property type="match status" value="1"/>
</dbReference>
<evidence type="ECO:0000313" key="13">
    <source>
        <dbReference type="EMBL" id="KAF7508818.1"/>
    </source>
</evidence>
<organism evidence="13 14">
    <name type="scientific">Endocarpon pusillum</name>
    <dbReference type="NCBI Taxonomy" id="364733"/>
    <lineage>
        <taxon>Eukaryota</taxon>
        <taxon>Fungi</taxon>
        <taxon>Dikarya</taxon>
        <taxon>Ascomycota</taxon>
        <taxon>Pezizomycotina</taxon>
        <taxon>Eurotiomycetes</taxon>
        <taxon>Chaetothyriomycetidae</taxon>
        <taxon>Verrucariales</taxon>
        <taxon>Verrucariaceae</taxon>
        <taxon>Endocarpon</taxon>
    </lineage>
</organism>
<keyword evidence="3" id="KW-0813">Transport</keyword>
<keyword evidence="10" id="KW-0539">Nucleus</keyword>
<evidence type="ECO:0000256" key="12">
    <source>
        <dbReference type="SAM" id="MobiDB-lite"/>
    </source>
</evidence>
<keyword evidence="9" id="KW-0906">Nuclear pore complex</keyword>
<keyword evidence="14" id="KW-1185">Reference proteome</keyword>
<evidence type="ECO:0008006" key="15">
    <source>
        <dbReference type="Google" id="ProtNLM"/>
    </source>
</evidence>
<proteinExistence type="inferred from homology"/>
<evidence type="ECO:0000256" key="11">
    <source>
        <dbReference type="PROSITE-ProRule" id="PRU00221"/>
    </source>
</evidence>
<sequence length="446" mass="49120">MTQADEFDPAHADRVTVLHVNFTSTRILTASADHRIKVWERDTESGEQILTDTWTAHDADIRDAKWLHPTTGSNIASIGNDLKFKLWTEDPSQPPNSGRRFRPISNIPSSSKVPFVSLDIKKLDSVYTYLALIDRSGLLSIYEPTSFDSFKDWSLLDQWNVCAPNPPDRGAETSFKVRFDQNPVSTPYMNSLTDDKKMLSLITTAMDTVKIYRSTIVQYDFNGTPGAIPSAGQDRTTFFEAARFPTHPALIRDAQWAPFNVRGFDLFATACRDGGVRIYKLDTTAGSNIATNKPDNEGASTLSPNNARQTSTAPIFHHRPGPQSSLTSAIVGRSATTSTSSTLYPSSTATTPSTTNFARDQPRFTFLSPFTHTITTESELLNAHRDAWALCWDPAGQVLMSSGSDGVTKLWKKAVMGAGWMLFADQEVSVDESDEEEAEAGEKGNG</sequence>
<dbReference type="SMART" id="SM00320">
    <property type="entry name" value="WD40"/>
    <property type="match status" value="4"/>
</dbReference>
<dbReference type="PROSITE" id="PS50082">
    <property type="entry name" value="WD_REPEATS_2"/>
    <property type="match status" value="1"/>
</dbReference>
<dbReference type="GO" id="GO:0035859">
    <property type="term" value="C:Seh1-associated complex"/>
    <property type="evidence" value="ECO:0007669"/>
    <property type="project" value="TreeGrafter"/>
</dbReference>
<keyword evidence="5" id="KW-0677">Repeat</keyword>
<dbReference type="GO" id="GO:0031080">
    <property type="term" value="C:nuclear pore outer ring"/>
    <property type="evidence" value="ECO:0007669"/>
    <property type="project" value="TreeGrafter"/>
</dbReference>
<dbReference type="GO" id="GO:1904263">
    <property type="term" value="P:positive regulation of TORC1 signaling"/>
    <property type="evidence" value="ECO:0007669"/>
    <property type="project" value="TreeGrafter"/>
</dbReference>
<keyword evidence="6" id="KW-0509">mRNA transport</keyword>
<evidence type="ECO:0000256" key="6">
    <source>
        <dbReference type="ARBA" id="ARBA00022816"/>
    </source>
</evidence>
<dbReference type="GO" id="GO:0015031">
    <property type="term" value="P:protein transport"/>
    <property type="evidence" value="ECO:0007669"/>
    <property type="project" value="UniProtKB-KW"/>
</dbReference>
<dbReference type="Pfam" id="PF00400">
    <property type="entry name" value="WD40"/>
    <property type="match status" value="2"/>
</dbReference>
<keyword evidence="4 11" id="KW-0853">WD repeat</keyword>
<reference evidence="13" key="1">
    <citation type="submission" date="2020-02" db="EMBL/GenBank/DDBJ databases">
        <authorList>
            <person name="Palmer J.M."/>
        </authorList>
    </citation>
    <scope>NUCLEOTIDE SEQUENCE</scope>
    <source>
        <strain evidence="13">EPUS1.4</strain>
        <tissue evidence="13">Thallus</tissue>
    </source>
</reference>
<evidence type="ECO:0000256" key="9">
    <source>
        <dbReference type="ARBA" id="ARBA00023132"/>
    </source>
</evidence>
<dbReference type="InterPro" id="IPR001680">
    <property type="entry name" value="WD40_rpt"/>
</dbReference>
<dbReference type="InterPro" id="IPR036322">
    <property type="entry name" value="WD40_repeat_dom_sf"/>
</dbReference>
<dbReference type="GO" id="GO:0005198">
    <property type="term" value="F:structural molecule activity"/>
    <property type="evidence" value="ECO:0007669"/>
    <property type="project" value="InterPro"/>
</dbReference>
<evidence type="ECO:0000256" key="10">
    <source>
        <dbReference type="ARBA" id="ARBA00023242"/>
    </source>
</evidence>
<comment type="similarity">
    <text evidence="2">Belongs to the WD repeat SEC13 family.</text>
</comment>
<dbReference type="SUPFAM" id="SSF50978">
    <property type="entry name" value="WD40 repeat-like"/>
    <property type="match status" value="1"/>
</dbReference>
<name>A0A8H7AGR3_9EURO</name>
<feature type="repeat" description="WD" evidence="11">
    <location>
        <begin position="8"/>
        <end position="49"/>
    </location>
</feature>
<keyword evidence="7" id="KW-0653">Protein transport</keyword>